<sequence length="345" mass="40600">MGGETKNIDEMAQLISDKIFTELKWKWNTDYTDINWDCCDKAHALKTHPTDLVFSYVDPYTELTQYIQTDLKSYKKESISTQKIGTAVKSLAMQVKCARDSTEWAEFYREGETKYGLHGMLFIYNNDDRYDDDLLEKIDSNAMRDFALPKDSTLNIYSPRLIRFLMTVVENIKERRNIEEDESEANVWKKIPKRSKCGFYYPDKHNKCSSDSVKHPATNEMVTSGMLLYSYEHPVHKKKVLNIYWDEDILSDNYFIYLFEYIFNYQMLNMFEKVYIITPFSGKAPMYFRTAQRLYRSQYAVTETQRDKLERIELIGMDTIKTSLFPLPIILEGAWRNLVKGTASA</sequence>
<gene>
    <name evidence="2" type="ORF">ACED35_21875</name>
</gene>
<protein>
    <recommendedName>
        <fullName evidence="1">GAPS4 PD-(D/E)XK nuclease domain-containing protein</fullName>
    </recommendedName>
</protein>
<name>A0ABV4L9F9_9GAMM</name>
<dbReference type="RefSeq" id="WP_017012727.1">
    <property type="nucleotide sequence ID" value="NZ_AJYG02000064.1"/>
</dbReference>
<accession>A0ABV4L9F9</accession>
<dbReference type="InterPro" id="IPR058873">
    <property type="entry name" value="PDDEXK_GAPS4"/>
</dbReference>
<reference evidence="2 3" key="1">
    <citation type="submission" date="2024-06" db="EMBL/GenBank/DDBJ databases">
        <authorList>
            <person name="Steensen K."/>
            <person name="Seneca J."/>
            <person name="Bartlau N."/>
            <person name="Yu A.X."/>
            <person name="Polz M.F."/>
        </authorList>
    </citation>
    <scope>NUCLEOTIDE SEQUENCE [LARGE SCALE GENOMIC DNA]</scope>
    <source>
        <strain evidence="2 3">1F260</strain>
    </source>
</reference>
<dbReference type="Pfam" id="PF26115">
    <property type="entry name" value="PDDEXK_GAPS4"/>
    <property type="match status" value="1"/>
</dbReference>
<feature type="domain" description="GAPS4 PD-(D/E)XK nuclease" evidence="1">
    <location>
        <begin position="1"/>
        <end position="142"/>
    </location>
</feature>
<evidence type="ECO:0000313" key="3">
    <source>
        <dbReference type="Proteomes" id="UP001569154"/>
    </source>
</evidence>
<comment type="caution">
    <text evidence="2">The sequence shown here is derived from an EMBL/GenBank/DDBJ whole genome shotgun (WGS) entry which is preliminary data.</text>
</comment>
<evidence type="ECO:0000259" key="1">
    <source>
        <dbReference type="Pfam" id="PF26115"/>
    </source>
</evidence>
<dbReference type="EMBL" id="JBGONM010000079">
    <property type="protein sequence ID" value="MEZ8083770.1"/>
    <property type="molecule type" value="Genomic_DNA"/>
</dbReference>
<organism evidence="2 3">
    <name type="scientific">Enterovibrio norvegicus</name>
    <dbReference type="NCBI Taxonomy" id="188144"/>
    <lineage>
        <taxon>Bacteria</taxon>
        <taxon>Pseudomonadati</taxon>
        <taxon>Pseudomonadota</taxon>
        <taxon>Gammaproteobacteria</taxon>
        <taxon>Vibrionales</taxon>
        <taxon>Vibrionaceae</taxon>
        <taxon>Enterovibrio</taxon>
    </lineage>
</organism>
<evidence type="ECO:0000313" key="2">
    <source>
        <dbReference type="EMBL" id="MEZ8083770.1"/>
    </source>
</evidence>
<keyword evidence="3" id="KW-1185">Reference proteome</keyword>
<dbReference type="Proteomes" id="UP001569154">
    <property type="component" value="Unassembled WGS sequence"/>
</dbReference>
<proteinExistence type="predicted"/>